<dbReference type="Proteomes" id="UP001172673">
    <property type="component" value="Unassembled WGS sequence"/>
</dbReference>
<proteinExistence type="predicted"/>
<reference evidence="2" key="1">
    <citation type="submission" date="2022-10" db="EMBL/GenBank/DDBJ databases">
        <title>Culturing micro-colonial fungi from biological soil crusts in the Mojave desert and describing Neophaeococcomyces mojavensis, and introducing the new genera and species Taxawa tesnikishii.</title>
        <authorList>
            <person name="Kurbessoian T."/>
            <person name="Stajich J.E."/>
        </authorList>
    </citation>
    <scope>NUCLEOTIDE SEQUENCE</scope>
    <source>
        <strain evidence="2">TK_41</strain>
    </source>
</reference>
<sequence length="70" mass="7330">MKVLSIVLCIAGLAVAAPEPTWLKGTPVKVMSAKDVGLAKREAGAEVKRSLDGCYYFPGSSLGDVVVCFD</sequence>
<accession>A0AA38X812</accession>
<evidence type="ECO:0000313" key="2">
    <source>
        <dbReference type="EMBL" id="KAJ9608499.1"/>
    </source>
</evidence>
<feature type="signal peptide" evidence="1">
    <location>
        <begin position="1"/>
        <end position="16"/>
    </location>
</feature>
<evidence type="ECO:0000256" key="1">
    <source>
        <dbReference type="SAM" id="SignalP"/>
    </source>
</evidence>
<name>A0AA38X812_9EURO</name>
<keyword evidence="1" id="KW-0732">Signal</keyword>
<keyword evidence="3" id="KW-1185">Reference proteome</keyword>
<dbReference type="EMBL" id="JAPDRK010000010">
    <property type="protein sequence ID" value="KAJ9608499.1"/>
    <property type="molecule type" value="Genomic_DNA"/>
</dbReference>
<protein>
    <submittedName>
        <fullName evidence="2">Uncharacterized protein</fullName>
    </submittedName>
</protein>
<organism evidence="2 3">
    <name type="scientific">Cladophialophora chaetospira</name>
    <dbReference type="NCBI Taxonomy" id="386627"/>
    <lineage>
        <taxon>Eukaryota</taxon>
        <taxon>Fungi</taxon>
        <taxon>Dikarya</taxon>
        <taxon>Ascomycota</taxon>
        <taxon>Pezizomycotina</taxon>
        <taxon>Eurotiomycetes</taxon>
        <taxon>Chaetothyriomycetidae</taxon>
        <taxon>Chaetothyriales</taxon>
        <taxon>Herpotrichiellaceae</taxon>
        <taxon>Cladophialophora</taxon>
    </lineage>
</organism>
<dbReference type="AlphaFoldDB" id="A0AA38X812"/>
<evidence type="ECO:0000313" key="3">
    <source>
        <dbReference type="Proteomes" id="UP001172673"/>
    </source>
</evidence>
<comment type="caution">
    <text evidence="2">The sequence shown here is derived from an EMBL/GenBank/DDBJ whole genome shotgun (WGS) entry which is preliminary data.</text>
</comment>
<feature type="chain" id="PRO_5041391193" evidence="1">
    <location>
        <begin position="17"/>
        <end position="70"/>
    </location>
</feature>
<gene>
    <name evidence="2" type="ORF">H2200_007487</name>
</gene>